<evidence type="ECO:0000313" key="1">
    <source>
        <dbReference type="EMBL" id="SHK51964.1"/>
    </source>
</evidence>
<dbReference type="AlphaFoldDB" id="A0A1M6T4V8"/>
<dbReference type="RefSeq" id="WP_072904591.1">
    <property type="nucleotide sequence ID" value="NZ_FRAD01000036.1"/>
</dbReference>
<dbReference type="EMBL" id="FRAD01000036">
    <property type="protein sequence ID" value="SHK51964.1"/>
    <property type="molecule type" value="Genomic_DNA"/>
</dbReference>
<accession>A0A1M6T4V8</accession>
<protein>
    <submittedName>
        <fullName evidence="1">Uncharacterized protein</fullName>
    </submittedName>
</protein>
<dbReference type="OrthoDB" id="1935443at2"/>
<name>A0A1M6T4V8_9CLOT</name>
<sequence>MSEYSLDIAGRIDASDYSIIDDYMRIVTKEDKLKITIDNGSASESGMICSMLQSSDFYIQSRGQSNNGKYCIQAIKQY</sequence>
<gene>
    <name evidence="1" type="ORF">SAMN02745248_02723</name>
</gene>
<reference evidence="1 2" key="1">
    <citation type="submission" date="2016-11" db="EMBL/GenBank/DDBJ databases">
        <authorList>
            <person name="Jaros S."/>
            <person name="Januszkiewicz K."/>
            <person name="Wedrychowicz H."/>
        </authorList>
    </citation>
    <scope>NUCLEOTIDE SEQUENCE [LARGE SCALE GENOMIC DNA]</scope>
    <source>
        <strain evidence="1 2">DSM 3090</strain>
    </source>
</reference>
<proteinExistence type="predicted"/>
<organism evidence="1 2">
    <name type="scientific">Hathewaya proteolytica DSM 3090</name>
    <dbReference type="NCBI Taxonomy" id="1121331"/>
    <lineage>
        <taxon>Bacteria</taxon>
        <taxon>Bacillati</taxon>
        <taxon>Bacillota</taxon>
        <taxon>Clostridia</taxon>
        <taxon>Eubacteriales</taxon>
        <taxon>Clostridiaceae</taxon>
        <taxon>Hathewaya</taxon>
    </lineage>
</organism>
<evidence type="ECO:0000313" key="2">
    <source>
        <dbReference type="Proteomes" id="UP000183952"/>
    </source>
</evidence>
<keyword evidence="2" id="KW-1185">Reference proteome</keyword>
<dbReference type="Proteomes" id="UP000183952">
    <property type="component" value="Unassembled WGS sequence"/>
</dbReference>